<feature type="binding site" evidence="3">
    <location>
        <position position="316"/>
    </location>
    <ligand>
        <name>Zn(2+)</name>
        <dbReference type="ChEBI" id="CHEBI:29105"/>
    </ligand>
</feature>
<dbReference type="GO" id="GO:0046872">
    <property type="term" value="F:metal ion binding"/>
    <property type="evidence" value="ECO:0007669"/>
    <property type="project" value="UniProtKB-KW"/>
</dbReference>
<evidence type="ECO:0000259" key="5">
    <source>
        <dbReference type="PROSITE" id="PS50936"/>
    </source>
</evidence>
<feature type="domain" description="EngC GTPase" evidence="5">
    <location>
        <begin position="131"/>
        <end position="277"/>
    </location>
</feature>
<keyword evidence="3" id="KW-0690">Ribosome biogenesis</keyword>
<feature type="region of interest" description="Disordered" evidence="4">
    <location>
        <begin position="1"/>
        <end position="42"/>
    </location>
</feature>
<feature type="compositionally biased region" description="Basic residues" evidence="4">
    <location>
        <begin position="24"/>
        <end position="35"/>
    </location>
</feature>
<dbReference type="SUPFAM" id="SSF52540">
    <property type="entry name" value="P-loop containing nucleoside triphosphate hydrolases"/>
    <property type="match status" value="1"/>
</dbReference>
<dbReference type="InterPro" id="IPR030378">
    <property type="entry name" value="G_CP_dom"/>
</dbReference>
<keyword evidence="2 3" id="KW-0342">GTP-binding</keyword>
<dbReference type="EMBL" id="CP014145">
    <property type="protein sequence ID" value="AMB57882.1"/>
    <property type="molecule type" value="Genomic_DNA"/>
</dbReference>
<dbReference type="Gene3D" id="1.10.40.50">
    <property type="entry name" value="Probable gtpase engc, domain 3"/>
    <property type="match status" value="1"/>
</dbReference>
<feature type="binding site" evidence="3">
    <location>
        <position position="303"/>
    </location>
    <ligand>
        <name>Zn(2+)</name>
        <dbReference type="ChEBI" id="CHEBI:29105"/>
    </ligand>
</feature>
<accession>A0A0Y0N1R6</accession>
<dbReference type="GO" id="GO:0019843">
    <property type="term" value="F:rRNA binding"/>
    <property type="evidence" value="ECO:0007669"/>
    <property type="project" value="UniProtKB-KW"/>
</dbReference>
<dbReference type="CDD" id="cd01854">
    <property type="entry name" value="YjeQ_EngC"/>
    <property type="match status" value="1"/>
</dbReference>
<dbReference type="RefSeq" id="WP_067226217.1">
    <property type="nucleotide sequence ID" value="NZ_CP014145.1"/>
</dbReference>
<gene>
    <name evidence="3" type="primary">rsgA</name>
    <name evidence="7" type="ORF">AWU67_02260</name>
</gene>
<feature type="binding site" evidence="3">
    <location>
        <begin position="171"/>
        <end position="174"/>
    </location>
    <ligand>
        <name>GTP</name>
        <dbReference type="ChEBI" id="CHEBI:37565"/>
    </ligand>
</feature>
<dbReference type="AlphaFoldDB" id="A0A0Y0N1R6"/>
<reference evidence="8" key="2">
    <citation type="submission" date="2016-01" db="EMBL/GenBank/DDBJ databases">
        <title>First complete genome sequence of a species in the genus Microterricola, an extremophilic cold active enzyme producing strain ERGS5:02 isolated from Sikkim Himalaya.</title>
        <authorList>
            <person name="Kumar R."/>
            <person name="Singh D."/>
            <person name="Swarnkar M.K."/>
        </authorList>
    </citation>
    <scope>NUCLEOTIDE SEQUENCE [LARGE SCALE GENOMIC DNA]</scope>
    <source>
        <strain evidence="8">ERGS5:02</strain>
    </source>
</reference>
<dbReference type="GO" id="GO:0005737">
    <property type="term" value="C:cytoplasm"/>
    <property type="evidence" value="ECO:0007669"/>
    <property type="project" value="UniProtKB-SubCell"/>
</dbReference>
<dbReference type="InterPro" id="IPR027417">
    <property type="entry name" value="P-loop_NTPase"/>
</dbReference>
<feature type="binding site" evidence="3">
    <location>
        <begin position="218"/>
        <end position="226"/>
    </location>
    <ligand>
        <name>GTP</name>
        <dbReference type="ChEBI" id="CHEBI:37565"/>
    </ligand>
</feature>
<keyword evidence="1 3" id="KW-0547">Nucleotide-binding</keyword>
<feature type="domain" description="CP-type G" evidence="6">
    <location>
        <begin position="122"/>
        <end position="279"/>
    </location>
</feature>
<evidence type="ECO:0000256" key="3">
    <source>
        <dbReference type="HAMAP-Rule" id="MF_01820"/>
    </source>
</evidence>
<proteinExistence type="inferred from homology"/>
<dbReference type="PROSITE" id="PS50936">
    <property type="entry name" value="ENGC_GTPASE"/>
    <property type="match status" value="1"/>
</dbReference>
<evidence type="ECO:0000313" key="8">
    <source>
        <dbReference type="Proteomes" id="UP000058305"/>
    </source>
</evidence>
<dbReference type="Proteomes" id="UP000058305">
    <property type="component" value="Chromosome"/>
</dbReference>
<dbReference type="Pfam" id="PF03193">
    <property type="entry name" value="RsgA_GTPase"/>
    <property type="match status" value="1"/>
</dbReference>
<dbReference type="Gene3D" id="3.40.50.300">
    <property type="entry name" value="P-loop containing nucleotide triphosphate hydrolases"/>
    <property type="match status" value="1"/>
</dbReference>
<organism evidence="7 8">
    <name type="scientific">Microterricola viridarii</name>
    <dbReference type="NCBI Taxonomy" id="412690"/>
    <lineage>
        <taxon>Bacteria</taxon>
        <taxon>Bacillati</taxon>
        <taxon>Actinomycetota</taxon>
        <taxon>Actinomycetes</taxon>
        <taxon>Micrococcales</taxon>
        <taxon>Microbacteriaceae</taxon>
        <taxon>Microterricola</taxon>
    </lineage>
</organism>
<dbReference type="InterPro" id="IPR004881">
    <property type="entry name" value="Ribosome_biogen_GTPase_RsgA"/>
</dbReference>
<keyword evidence="3" id="KW-0694">RNA-binding</keyword>
<dbReference type="InterPro" id="IPR010914">
    <property type="entry name" value="RsgA_GTPase_dom"/>
</dbReference>
<dbReference type="KEGG" id="mvd:AWU67_02260"/>
<protein>
    <recommendedName>
        <fullName evidence="3">Small ribosomal subunit biogenesis GTPase RsgA</fullName>
        <ecNumber evidence="3">3.6.1.-</ecNumber>
    </recommendedName>
</protein>
<keyword evidence="3" id="KW-0963">Cytoplasm</keyword>
<dbReference type="HAMAP" id="MF_01820">
    <property type="entry name" value="GTPase_RsgA"/>
    <property type="match status" value="1"/>
</dbReference>
<dbReference type="GO" id="GO:0042274">
    <property type="term" value="P:ribosomal small subunit biogenesis"/>
    <property type="evidence" value="ECO:0007669"/>
    <property type="project" value="UniProtKB-UniRule"/>
</dbReference>
<sequence length="356" mass="38421">MSWWAGADDDDDEQELDESAVRVRPNRKGNRPRTKTRPEHNDALTGRVLGVDRGRYTVLLDENTPEERQVTSARASELRKKAVVTGDRVDIVGDTSGAEGSLSRIVRIQPRVTLLRRSADDTDAVERVIVANADQMLIVVAAANPEPRIRLVDRYLVAAYDAGITPILCVTKTDLADPAEFLANFAGLEFQVFTSRTDEMPIEEISAALVGHDTVFVGHSGVGKSTLVNALVPDAHRAVGVVNTVTGRGRHTSSSTVSLRLQTDAGRGWCIDTPGVRSFGLGHINTENILKAFTDLAAIAEECPRGCTHLPDAPDCAIVEAVEAGRLGDTGPARLDSLQRLLGTFAPSNRTVTSER</sequence>
<feature type="binding site" evidence="3">
    <location>
        <position position="309"/>
    </location>
    <ligand>
        <name>Zn(2+)</name>
        <dbReference type="ChEBI" id="CHEBI:29105"/>
    </ligand>
</feature>
<dbReference type="GO" id="GO:0003924">
    <property type="term" value="F:GTPase activity"/>
    <property type="evidence" value="ECO:0007669"/>
    <property type="project" value="UniProtKB-UniRule"/>
</dbReference>
<comment type="cofactor">
    <cofactor evidence="3">
        <name>Zn(2+)</name>
        <dbReference type="ChEBI" id="CHEBI:29105"/>
    </cofactor>
    <text evidence="3">Binds 1 zinc ion per subunit.</text>
</comment>
<name>A0A0Y0N1R6_9MICO</name>
<keyword evidence="3" id="KW-0862">Zinc</keyword>
<dbReference type="GO" id="GO:0005525">
    <property type="term" value="F:GTP binding"/>
    <property type="evidence" value="ECO:0007669"/>
    <property type="project" value="UniProtKB-UniRule"/>
</dbReference>
<feature type="compositionally biased region" description="Acidic residues" evidence="4">
    <location>
        <begin position="7"/>
        <end position="18"/>
    </location>
</feature>
<comment type="subcellular location">
    <subcellularLocation>
        <location evidence="3">Cytoplasm</location>
    </subcellularLocation>
</comment>
<dbReference type="PANTHER" id="PTHR32120">
    <property type="entry name" value="SMALL RIBOSOMAL SUBUNIT BIOGENESIS GTPASE RSGA"/>
    <property type="match status" value="1"/>
</dbReference>
<keyword evidence="8" id="KW-1185">Reference proteome</keyword>
<reference evidence="7 8" key="1">
    <citation type="journal article" date="2016" name="J. Biotechnol.">
        <title>First complete genome sequence of a species in the genus Microterricola, an extremophilic cold active enzyme producing bacterial strain ERGS5:02 isolated from Sikkim Himalaya.</title>
        <authorList>
            <person name="Himanshu"/>
            <person name="Swarnkar M.K."/>
            <person name="Singh D."/>
            <person name="Kumar R."/>
        </authorList>
    </citation>
    <scope>NUCLEOTIDE SEQUENCE [LARGE SCALE GENOMIC DNA]</scope>
    <source>
        <strain evidence="7 8">ERGS5:02</strain>
    </source>
</reference>
<evidence type="ECO:0000256" key="1">
    <source>
        <dbReference type="ARBA" id="ARBA00022741"/>
    </source>
</evidence>
<comment type="similarity">
    <text evidence="3">Belongs to the TRAFAC class YlqF/YawG GTPase family. RsgA subfamily.</text>
</comment>
<dbReference type="PROSITE" id="PS51721">
    <property type="entry name" value="G_CP"/>
    <property type="match status" value="1"/>
</dbReference>
<dbReference type="NCBIfam" id="TIGR00157">
    <property type="entry name" value="ribosome small subunit-dependent GTPase A"/>
    <property type="match status" value="1"/>
</dbReference>
<evidence type="ECO:0000313" key="7">
    <source>
        <dbReference type="EMBL" id="AMB57882.1"/>
    </source>
</evidence>
<feature type="binding site" evidence="3">
    <location>
        <position position="307"/>
    </location>
    <ligand>
        <name>Zn(2+)</name>
        <dbReference type="ChEBI" id="CHEBI:29105"/>
    </ligand>
</feature>
<evidence type="ECO:0000259" key="6">
    <source>
        <dbReference type="PROSITE" id="PS51721"/>
    </source>
</evidence>
<keyword evidence="3" id="KW-0378">Hydrolase</keyword>
<evidence type="ECO:0000256" key="4">
    <source>
        <dbReference type="SAM" id="MobiDB-lite"/>
    </source>
</evidence>
<comment type="function">
    <text evidence="3">One of several proteins that assist in the late maturation steps of the functional core of the 30S ribosomal subunit. Helps release RbfA from mature subunits. May play a role in the assembly of ribosomal proteins into the subunit. Circularly permuted GTPase that catalyzes slow GTP hydrolysis, GTPase activity is stimulated by the 30S ribosomal subunit.</text>
</comment>
<dbReference type="OrthoDB" id="9809485at2"/>
<dbReference type="PANTHER" id="PTHR32120:SF11">
    <property type="entry name" value="SMALL RIBOSOMAL SUBUNIT BIOGENESIS GTPASE RSGA 1, MITOCHONDRIAL-RELATED"/>
    <property type="match status" value="1"/>
</dbReference>
<keyword evidence="3" id="KW-0699">rRNA-binding</keyword>
<keyword evidence="3" id="KW-0479">Metal-binding</keyword>
<comment type="subunit">
    <text evidence="3">Monomer. Associates with 30S ribosomal subunit, binds 16S rRNA.</text>
</comment>
<dbReference type="EC" id="3.6.1.-" evidence="3"/>
<evidence type="ECO:0000256" key="2">
    <source>
        <dbReference type="ARBA" id="ARBA00023134"/>
    </source>
</evidence>